<protein>
    <recommendedName>
        <fullName evidence="4">DUF3139 domain-containing protein</fullName>
    </recommendedName>
</protein>
<evidence type="ECO:0000313" key="2">
    <source>
        <dbReference type="EMBL" id="ORN24172.1"/>
    </source>
</evidence>
<keyword evidence="1" id="KW-0812">Transmembrane</keyword>
<dbReference type="AlphaFoldDB" id="A0A1X1FAW8"/>
<accession>A0A1X1FAW8</accession>
<gene>
    <name evidence="2" type="ORF">FAM23169_02686</name>
</gene>
<feature type="transmembrane region" description="Helical" evidence="1">
    <location>
        <begin position="7"/>
        <end position="25"/>
    </location>
</feature>
<dbReference type="Proteomes" id="UP000193009">
    <property type="component" value="Unassembled WGS sequence"/>
</dbReference>
<evidence type="ECO:0008006" key="4">
    <source>
        <dbReference type="Google" id="ProtNLM"/>
    </source>
</evidence>
<evidence type="ECO:0000313" key="3">
    <source>
        <dbReference type="Proteomes" id="UP000193009"/>
    </source>
</evidence>
<proteinExistence type="predicted"/>
<dbReference type="RefSeq" id="WP_084989370.1">
    <property type="nucleotide sequence ID" value="NZ_MSBD01000069.1"/>
</dbReference>
<keyword evidence="1" id="KW-0472">Membrane</keyword>
<keyword evidence="1" id="KW-1133">Transmembrane helix</keyword>
<name>A0A1X1FAW8_9LACO</name>
<dbReference type="EMBL" id="MSBD01000069">
    <property type="protein sequence ID" value="ORN24172.1"/>
    <property type="molecule type" value="Genomic_DNA"/>
</dbReference>
<keyword evidence="3" id="KW-1185">Reference proteome</keyword>
<comment type="caution">
    <text evidence="2">The sequence shown here is derived from an EMBL/GenBank/DDBJ whole genome shotgun (WGS) entry which is preliminary data.</text>
</comment>
<sequence>MLKKIGYVIALLLGFFLIVWLAIYWQHRTYFTGAVRTYMVAQKIPTNSIKSQKIVFNWVNMGQWEEDVSIRHQHHTYQYIYNMSWQDKKVSLSIYDHREGVKDTLAPYPPLEYDR</sequence>
<evidence type="ECO:0000256" key="1">
    <source>
        <dbReference type="SAM" id="Phobius"/>
    </source>
</evidence>
<reference evidence="2 3" key="1">
    <citation type="journal article" date="2017" name="Front. Microbiol.">
        <title>The Histidine Decarboxylase Gene Cluster of Lactobacillus parabuchneri Was Gained by Horizontal Gene Transfer and Is Mobile within the Species.</title>
        <authorList>
            <person name="Wuthrich D."/>
            <person name="Berthoud H."/>
            <person name="Wechsler D."/>
            <person name="Eugster E."/>
            <person name="Irmler S."/>
            <person name="Bruggmann R."/>
        </authorList>
    </citation>
    <scope>NUCLEOTIDE SEQUENCE [LARGE SCALE GENOMIC DNA]</scope>
    <source>
        <strain evidence="2 3">FAM23169</strain>
    </source>
</reference>
<dbReference type="OrthoDB" id="2300782at2"/>
<organism evidence="2 3">
    <name type="scientific">Lentilactobacillus parabuchneri</name>
    <dbReference type="NCBI Taxonomy" id="152331"/>
    <lineage>
        <taxon>Bacteria</taxon>
        <taxon>Bacillati</taxon>
        <taxon>Bacillota</taxon>
        <taxon>Bacilli</taxon>
        <taxon>Lactobacillales</taxon>
        <taxon>Lactobacillaceae</taxon>
        <taxon>Lentilactobacillus</taxon>
    </lineage>
</organism>